<comment type="subcellular location">
    <subcellularLocation>
        <location evidence="1">Membrane</location>
        <topology evidence="1">Multi-pass membrane protein</topology>
    </subcellularLocation>
</comment>
<dbReference type="AlphaFoldDB" id="A0A875S733"/>
<dbReference type="InterPro" id="IPR033308">
    <property type="entry name" value="PGAP5/Cdc1/Ted1"/>
</dbReference>
<dbReference type="Proteomes" id="UP000662931">
    <property type="component" value="Chromosome 4"/>
</dbReference>
<dbReference type="PANTHER" id="PTHR13315:SF4">
    <property type="entry name" value="METALLOPHOSPHOESTERASE, ISOFORM E"/>
    <property type="match status" value="1"/>
</dbReference>
<evidence type="ECO:0000256" key="1">
    <source>
        <dbReference type="ARBA" id="ARBA00004141"/>
    </source>
</evidence>
<organism evidence="7 8">
    <name type="scientific">Eeniella nana</name>
    <name type="common">Yeast</name>
    <name type="synonym">Brettanomyces nanus</name>
    <dbReference type="NCBI Taxonomy" id="13502"/>
    <lineage>
        <taxon>Eukaryota</taxon>
        <taxon>Fungi</taxon>
        <taxon>Dikarya</taxon>
        <taxon>Ascomycota</taxon>
        <taxon>Saccharomycotina</taxon>
        <taxon>Pichiomycetes</taxon>
        <taxon>Pichiales</taxon>
        <taxon>Pichiaceae</taxon>
        <taxon>Brettanomyces</taxon>
    </lineage>
</organism>
<evidence type="ECO:0000313" key="7">
    <source>
        <dbReference type="EMBL" id="QPG77156.1"/>
    </source>
</evidence>
<dbReference type="GO" id="GO:0006506">
    <property type="term" value="P:GPI anchor biosynthetic process"/>
    <property type="evidence" value="ECO:0007669"/>
    <property type="project" value="InterPro"/>
</dbReference>
<protein>
    <recommendedName>
        <fullName evidence="6">Calcineurin-like phosphoesterase domain-containing protein</fullName>
    </recommendedName>
</protein>
<dbReference type="InterPro" id="IPR029052">
    <property type="entry name" value="Metallo-depent_PP-like"/>
</dbReference>
<dbReference type="EMBL" id="CP064815">
    <property type="protein sequence ID" value="QPG77156.1"/>
    <property type="molecule type" value="Genomic_DNA"/>
</dbReference>
<dbReference type="SUPFAM" id="SSF56300">
    <property type="entry name" value="Metallo-dependent phosphatases"/>
    <property type="match status" value="1"/>
</dbReference>
<keyword evidence="3 5" id="KW-1133">Transmembrane helix</keyword>
<keyword evidence="8" id="KW-1185">Reference proteome</keyword>
<gene>
    <name evidence="7" type="ORF">FOA43_004561</name>
</gene>
<name>A0A875S733_EENNA</name>
<dbReference type="GO" id="GO:0016020">
    <property type="term" value="C:membrane"/>
    <property type="evidence" value="ECO:0007669"/>
    <property type="project" value="UniProtKB-SubCell"/>
</dbReference>
<dbReference type="InterPro" id="IPR004843">
    <property type="entry name" value="Calcineurin-like_PHP"/>
</dbReference>
<feature type="domain" description="Calcineurin-like phosphoesterase" evidence="6">
    <location>
        <begin position="99"/>
        <end position="331"/>
    </location>
</feature>
<evidence type="ECO:0000256" key="3">
    <source>
        <dbReference type="ARBA" id="ARBA00022989"/>
    </source>
</evidence>
<dbReference type="OrthoDB" id="5977743at2759"/>
<reference evidence="7" key="1">
    <citation type="submission" date="2020-10" db="EMBL/GenBank/DDBJ databases">
        <authorList>
            <person name="Roach M.J.R."/>
        </authorList>
    </citation>
    <scope>NUCLEOTIDE SEQUENCE</scope>
    <source>
        <strain evidence="7">CBS 1945</strain>
    </source>
</reference>
<sequence>MKLPSSVSRVTDWLTEKSASEYSRLASYRAEASRKAEKSTSILRKHWIVKRYWPLFLPGLIWLSLFIFFQNFQPWANARHCQFLGQLDAAKEGIKPYNIMLVADPQLIDNNTYPNYGKFALWLSTFTVDNYIYKNYWQLVDTLKPDAVVFLGDLLDNGRESSDVYYEYEFRRFNRTFQPELLRKRGIEVVLNIPGNHDIGFGNGVTKPSLDRFEKHFGKTNQVISRAGHQFVMLDAISLSNTRYEAVSAESKVFLRQLHDDVSHPPRILFNHVPLYRDPKEATCGPFRESEKCLPAVAGYQYQTLINPTISNVILRYAQPSIIFSGDDHDYCEMVHTYEYNGEQKHAIEINVKSISMAMGIWKPAVQLLTVFDKPLKGKVVRVNGEEVKDIEPTFMYSMCMLTPPYEDIIFYSIFAAVNFLFFVYICCKPEKWRSSMAIDDVYEEPKLWNRIKAINIKMLFELCLVGFVVVWFVYYTLFTVHYY</sequence>
<dbReference type="KEGG" id="bnn:FOA43_004561"/>
<evidence type="ECO:0000313" key="8">
    <source>
        <dbReference type="Proteomes" id="UP000662931"/>
    </source>
</evidence>
<proteinExistence type="predicted"/>
<feature type="transmembrane region" description="Helical" evidence="5">
    <location>
        <begin position="459"/>
        <end position="478"/>
    </location>
</feature>
<accession>A0A875S733</accession>
<keyword evidence="4 5" id="KW-0472">Membrane</keyword>
<evidence type="ECO:0000256" key="2">
    <source>
        <dbReference type="ARBA" id="ARBA00022692"/>
    </source>
</evidence>
<evidence type="ECO:0000256" key="4">
    <source>
        <dbReference type="ARBA" id="ARBA00023136"/>
    </source>
</evidence>
<dbReference type="PANTHER" id="PTHR13315">
    <property type="entry name" value="METALLO PHOSPHOESTERASE RELATED"/>
    <property type="match status" value="1"/>
</dbReference>
<dbReference type="RefSeq" id="XP_038780721.1">
    <property type="nucleotide sequence ID" value="XM_038924793.1"/>
</dbReference>
<dbReference type="GO" id="GO:0016787">
    <property type="term" value="F:hydrolase activity"/>
    <property type="evidence" value="ECO:0007669"/>
    <property type="project" value="InterPro"/>
</dbReference>
<dbReference type="GeneID" id="62197961"/>
<feature type="transmembrane region" description="Helical" evidence="5">
    <location>
        <begin position="52"/>
        <end position="72"/>
    </location>
</feature>
<dbReference type="Pfam" id="PF00149">
    <property type="entry name" value="Metallophos"/>
    <property type="match status" value="1"/>
</dbReference>
<keyword evidence="2 5" id="KW-0812">Transmembrane</keyword>
<evidence type="ECO:0000256" key="5">
    <source>
        <dbReference type="SAM" id="Phobius"/>
    </source>
</evidence>
<feature type="transmembrane region" description="Helical" evidence="5">
    <location>
        <begin position="409"/>
        <end position="428"/>
    </location>
</feature>
<dbReference type="Gene3D" id="3.60.21.10">
    <property type="match status" value="1"/>
</dbReference>
<dbReference type="GO" id="GO:0005783">
    <property type="term" value="C:endoplasmic reticulum"/>
    <property type="evidence" value="ECO:0007669"/>
    <property type="project" value="TreeGrafter"/>
</dbReference>
<evidence type="ECO:0000259" key="6">
    <source>
        <dbReference type="Pfam" id="PF00149"/>
    </source>
</evidence>